<comment type="caution">
    <text evidence="3">The sequence shown here is derived from an EMBL/GenBank/DDBJ whole genome shotgun (WGS) entry which is preliminary data.</text>
</comment>
<evidence type="ECO:0000256" key="1">
    <source>
        <dbReference type="SAM" id="MobiDB-lite"/>
    </source>
</evidence>
<evidence type="ECO:0000313" key="4">
    <source>
        <dbReference type="Proteomes" id="UP000750711"/>
    </source>
</evidence>
<name>A0A9P8IDW8_9PEZI</name>
<gene>
    <name evidence="3" type="ORF">GP486_006253</name>
</gene>
<evidence type="ECO:0000256" key="2">
    <source>
        <dbReference type="SAM" id="SignalP"/>
    </source>
</evidence>
<organism evidence="3 4">
    <name type="scientific">Trichoglossum hirsutum</name>
    <dbReference type="NCBI Taxonomy" id="265104"/>
    <lineage>
        <taxon>Eukaryota</taxon>
        <taxon>Fungi</taxon>
        <taxon>Dikarya</taxon>
        <taxon>Ascomycota</taxon>
        <taxon>Pezizomycotina</taxon>
        <taxon>Geoglossomycetes</taxon>
        <taxon>Geoglossales</taxon>
        <taxon>Geoglossaceae</taxon>
        <taxon>Trichoglossum</taxon>
    </lineage>
</organism>
<feature type="region of interest" description="Disordered" evidence="1">
    <location>
        <begin position="105"/>
        <end position="132"/>
    </location>
</feature>
<dbReference type="Proteomes" id="UP000750711">
    <property type="component" value="Unassembled WGS sequence"/>
</dbReference>
<feature type="signal peptide" evidence="2">
    <location>
        <begin position="1"/>
        <end position="20"/>
    </location>
</feature>
<evidence type="ECO:0000313" key="3">
    <source>
        <dbReference type="EMBL" id="KAH0555803.1"/>
    </source>
</evidence>
<feature type="chain" id="PRO_5040426522" evidence="2">
    <location>
        <begin position="21"/>
        <end position="132"/>
    </location>
</feature>
<sequence>MKFSVTAAAAALLLPALAAAEDLLFIDSLEFSEYSEAIGTLGMTAKAVSEADWRAMSTADFAAFKAIVIADPSCGGLSQIQFLDDTKATWSPAVLGNMVLIASTSAPAGRRASSITPSSSPPRAPRPTAART</sequence>
<keyword evidence="4" id="KW-1185">Reference proteome</keyword>
<proteinExistence type="predicted"/>
<keyword evidence="2" id="KW-0732">Signal</keyword>
<accession>A0A9P8IDW8</accession>
<dbReference type="EMBL" id="JAGHQM010001349">
    <property type="protein sequence ID" value="KAH0555803.1"/>
    <property type="molecule type" value="Genomic_DNA"/>
</dbReference>
<dbReference type="AlphaFoldDB" id="A0A9P8IDW8"/>
<protein>
    <submittedName>
        <fullName evidence="3">Uncharacterized protein</fullName>
    </submittedName>
</protein>
<reference evidence="3" key="1">
    <citation type="submission" date="2021-03" db="EMBL/GenBank/DDBJ databases">
        <title>Comparative genomics and phylogenomic investigation of the class Geoglossomycetes provide insights into ecological specialization and systematics.</title>
        <authorList>
            <person name="Melie T."/>
            <person name="Pirro S."/>
            <person name="Miller A.N."/>
            <person name="Quandt A."/>
        </authorList>
    </citation>
    <scope>NUCLEOTIDE SEQUENCE</scope>
    <source>
        <strain evidence="3">CAQ_001_2017</strain>
    </source>
</reference>